<name>A0A6J7VDQ3_9ZZZZ</name>
<dbReference type="PANTHER" id="PTHR30502:SF0">
    <property type="entry name" value="PHOSPHOENOLPYRUVATE CARBOXYLASE FAMILY PROTEIN"/>
    <property type="match status" value="1"/>
</dbReference>
<dbReference type="GO" id="GO:0016832">
    <property type="term" value="F:aldehyde-lyase activity"/>
    <property type="evidence" value="ECO:0007669"/>
    <property type="project" value="TreeGrafter"/>
</dbReference>
<dbReference type="InterPro" id="IPR040442">
    <property type="entry name" value="Pyrv_kinase-like_dom_sf"/>
</dbReference>
<evidence type="ECO:0000313" key="5">
    <source>
        <dbReference type="EMBL" id="CAB5076311.1"/>
    </source>
</evidence>
<feature type="domain" description="HpcH/HpaI aldolase/citrate lyase" evidence="4">
    <location>
        <begin position="15"/>
        <end position="196"/>
    </location>
</feature>
<keyword evidence="2" id="KW-0479">Metal-binding</keyword>
<dbReference type="PANTHER" id="PTHR30502">
    <property type="entry name" value="2-KETO-3-DEOXY-L-RHAMNONATE ALDOLASE"/>
    <property type="match status" value="1"/>
</dbReference>
<dbReference type="InterPro" id="IPR050251">
    <property type="entry name" value="HpcH-HpaI_aldolase"/>
</dbReference>
<reference evidence="5" key="1">
    <citation type="submission" date="2020-05" db="EMBL/GenBank/DDBJ databases">
        <authorList>
            <person name="Chiriac C."/>
            <person name="Salcher M."/>
            <person name="Ghai R."/>
            <person name="Kavagutti S V."/>
        </authorList>
    </citation>
    <scope>NUCLEOTIDE SEQUENCE</scope>
</reference>
<dbReference type="GO" id="GO:0046872">
    <property type="term" value="F:metal ion binding"/>
    <property type="evidence" value="ECO:0007669"/>
    <property type="project" value="UniProtKB-KW"/>
</dbReference>
<dbReference type="EMBL" id="CAFBQY010000024">
    <property type="protein sequence ID" value="CAB5076311.1"/>
    <property type="molecule type" value="Genomic_DNA"/>
</dbReference>
<gene>
    <name evidence="5" type="ORF">UFOPK4404_01445</name>
</gene>
<proteinExistence type="inferred from homology"/>
<evidence type="ECO:0000256" key="1">
    <source>
        <dbReference type="ARBA" id="ARBA00005568"/>
    </source>
</evidence>
<organism evidence="5">
    <name type="scientific">freshwater metagenome</name>
    <dbReference type="NCBI Taxonomy" id="449393"/>
    <lineage>
        <taxon>unclassified sequences</taxon>
        <taxon>metagenomes</taxon>
        <taxon>ecological metagenomes</taxon>
    </lineage>
</organism>
<keyword evidence="3" id="KW-0456">Lyase</keyword>
<sequence>MLRVKEKLARGELATMVLVNYTSPNLVEALGKLGFDIAMIDCEKGNASSERIEEMCRGARAAGIAAIVRPYNSDPGLISRYLDLGADGVMVAAVDNVPAAKALAAAVRYARFQDHADKIVMAMIESPEAIADLPNLLAVDGIDIWFIGPNDLAHRMGMPGKGDTQPVRDAVHGALRTIHAAGRIGGTLTTVDTPAALHASGARLLLCRAAQLLEQGARAYQATLPH</sequence>
<evidence type="ECO:0000256" key="3">
    <source>
        <dbReference type="ARBA" id="ARBA00023239"/>
    </source>
</evidence>
<dbReference type="SUPFAM" id="SSF51621">
    <property type="entry name" value="Phosphoenolpyruvate/pyruvate domain"/>
    <property type="match status" value="1"/>
</dbReference>
<dbReference type="GO" id="GO:0005737">
    <property type="term" value="C:cytoplasm"/>
    <property type="evidence" value="ECO:0007669"/>
    <property type="project" value="TreeGrafter"/>
</dbReference>
<evidence type="ECO:0000256" key="2">
    <source>
        <dbReference type="ARBA" id="ARBA00022723"/>
    </source>
</evidence>
<dbReference type="Gene3D" id="3.20.20.60">
    <property type="entry name" value="Phosphoenolpyruvate-binding domains"/>
    <property type="match status" value="2"/>
</dbReference>
<dbReference type="AlphaFoldDB" id="A0A6J7VDQ3"/>
<comment type="similarity">
    <text evidence="1">Belongs to the HpcH/HpaI aldolase family.</text>
</comment>
<protein>
    <submittedName>
        <fullName evidence="5">Unannotated protein</fullName>
    </submittedName>
</protein>
<evidence type="ECO:0000259" key="4">
    <source>
        <dbReference type="Pfam" id="PF03328"/>
    </source>
</evidence>
<dbReference type="InterPro" id="IPR015813">
    <property type="entry name" value="Pyrv/PenolPyrv_kinase-like_dom"/>
</dbReference>
<dbReference type="InterPro" id="IPR005000">
    <property type="entry name" value="Aldolase/citrate-lyase_domain"/>
</dbReference>
<accession>A0A6J7VDQ3</accession>
<dbReference type="Pfam" id="PF03328">
    <property type="entry name" value="HpcH_HpaI"/>
    <property type="match status" value="1"/>
</dbReference>